<dbReference type="EMBL" id="NWTN01000008">
    <property type="protein sequence ID" value="PRQ67012.1"/>
    <property type="molecule type" value="Genomic_DNA"/>
</dbReference>
<dbReference type="KEGG" id="vsh:BSZ05_17775"/>
<sequence length="112" mass="12769">MRIKALLSFTLLIMTGCSSYQMNQLGLRSSSVNTYPNYMDTIELCEVANGYRATNQTRISVSSEQWKRNLTTERCDELVKELYFSRFIRSITISKPEEAAQPVPTPLPAKPQ</sequence>
<accession>A0A241T8P2</accession>
<keyword evidence="6" id="KW-1185">Reference proteome</keyword>
<dbReference type="EMBL" id="CP033578">
    <property type="protein sequence ID" value="AYV23755.1"/>
    <property type="molecule type" value="Genomic_DNA"/>
</dbReference>
<evidence type="ECO:0000313" key="4">
    <source>
        <dbReference type="EMBL" id="PRQ67012.1"/>
    </source>
</evidence>
<dbReference type="Proteomes" id="UP000279760">
    <property type="component" value="Chromosome 2"/>
</dbReference>
<evidence type="ECO:0000313" key="6">
    <source>
        <dbReference type="Proteomes" id="UP000238163"/>
    </source>
</evidence>
<reference evidence="4 6" key="2">
    <citation type="submission" date="2017-09" db="EMBL/GenBank/DDBJ databases">
        <authorList>
            <person name="Girard L."/>
            <person name="Lami R."/>
            <person name="Suzuki M."/>
            <person name="Baudart J."/>
        </authorList>
    </citation>
    <scope>NUCLEOTIDE SEQUENCE [LARGE SCALE GENOMIC DNA]</scope>
    <source>
        <strain evidence="4 6">17LN0615E</strain>
    </source>
</reference>
<accession>A0A2S9ZMW7</accession>
<evidence type="ECO:0000313" key="3">
    <source>
        <dbReference type="EMBL" id="AYV23755.1"/>
    </source>
</evidence>
<feature type="signal peptide" evidence="1">
    <location>
        <begin position="1"/>
        <end position="20"/>
    </location>
</feature>
<dbReference type="PROSITE" id="PS51257">
    <property type="entry name" value="PROKAR_LIPOPROTEIN"/>
    <property type="match status" value="1"/>
</dbReference>
<dbReference type="Proteomes" id="UP000197092">
    <property type="component" value="Chromosome 2"/>
</dbReference>
<organism evidence="3 7">
    <name type="scientific">Vibrio mediterranei</name>
    <dbReference type="NCBI Taxonomy" id="689"/>
    <lineage>
        <taxon>Bacteria</taxon>
        <taxon>Pseudomonadati</taxon>
        <taxon>Pseudomonadota</taxon>
        <taxon>Gammaproteobacteria</taxon>
        <taxon>Vibrionales</taxon>
        <taxon>Vibrionaceae</taxon>
        <taxon>Vibrio</taxon>
    </lineage>
</organism>
<dbReference type="AlphaFoldDB" id="A0A241T8P2"/>
<dbReference type="EMBL" id="CP018309">
    <property type="protein sequence ID" value="ASI91698.1"/>
    <property type="molecule type" value="Genomic_DNA"/>
</dbReference>
<evidence type="ECO:0000313" key="5">
    <source>
        <dbReference type="Proteomes" id="UP000197092"/>
    </source>
</evidence>
<feature type="chain" id="PRO_5044569833" evidence="1">
    <location>
        <begin position="21"/>
        <end position="112"/>
    </location>
</feature>
<dbReference type="RefSeq" id="WP_006069724.1">
    <property type="nucleotide sequence ID" value="NZ_CP018309.1"/>
</dbReference>
<evidence type="ECO:0000313" key="2">
    <source>
        <dbReference type="EMBL" id="ASI91698.1"/>
    </source>
</evidence>
<evidence type="ECO:0000256" key="1">
    <source>
        <dbReference type="SAM" id="SignalP"/>
    </source>
</evidence>
<reference evidence="2" key="3">
    <citation type="journal article" date="2018" name="BMC Genomics">
        <title>Comparative genomic analysis reveals the evolution and environmental adaptation strategies of vibrios.</title>
        <authorList>
            <person name="Lin H."/>
            <person name="Yu M."/>
            <person name="Wang X."/>
            <person name="Zhang X.H."/>
        </authorList>
    </citation>
    <scope>NUCLEOTIDE SEQUENCE</scope>
    <source>
        <strain evidence="2">QT6D1</strain>
    </source>
</reference>
<reference evidence="5" key="1">
    <citation type="submission" date="2016-12" db="EMBL/GenBank/DDBJ databases">
        <title>Comparative genomic analysis reveals the diversity, evolution, and environmental adaptation strategies of the genus Vibrio.</title>
        <authorList>
            <person name="Lin H."/>
            <person name="Wang X."/>
            <person name="Zhang X.-H."/>
        </authorList>
    </citation>
    <scope>NUCLEOTIDE SEQUENCE [LARGE SCALE GENOMIC DNA]</scope>
    <source>
        <strain evidence="5">QT6D1</strain>
    </source>
</reference>
<dbReference type="Proteomes" id="UP000238163">
    <property type="component" value="Unassembled WGS sequence"/>
</dbReference>
<name>A0A241T8P2_9VIBR</name>
<gene>
    <name evidence="2" type="ORF">BSZ05_17775</name>
    <name evidence="4" type="ORF">COR51_14700</name>
    <name evidence="3" type="ORF">ECB94_20975</name>
</gene>
<proteinExistence type="predicted"/>
<reference evidence="3 7" key="5">
    <citation type="submission" date="2018-11" db="EMBL/GenBank/DDBJ databases">
        <title>Complete Genome Sequence of Vbrio mediterranei 117-T6: a Potential Pathogen Bacteria Isolated from the Conchocelis of Pyropia.</title>
        <authorList>
            <person name="Liu Q."/>
        </authorList>
    </citation>
    <scope>NUCLEOTIDE SEQUENCE [LARGE SCALE GENOMIC DNA]</scope>
    <source>
        <strain evidence="3 7">117-T6</strain>
    </source>
</reference>
<reference evidence="4 6" key="4">
    <citation type="submission" date="2018-03" db="EMBL/GenBank/DDBJ databases">
        <title>Genetic Diversity and Phenotypic Plasticity of AHL Mediated Quorum Sensing in Environmental Strains of Vibrio mediterranei.</title>
        <authorList>
            <person name="Lantoine F."/>
            <person name="Vouve F."/>
        </authorList>
    </citation>
    <scope>NUCLEOTIDE SEQUENCE [LARGE SCALE GENOMIC DNA]</scope>
    <source>
        <strain evidence="4 6">17LN0615E</strain>
    </source>
</reference>
<protein>
    <submittedName>
        <fullName evidence="3">Uncharacterized protein</fullName>
    </submittedName>
</protein>
<keyword evidence="1" id="KW-0732">Signal</keyword>
<evidence type="ECO:0000313" key="7">
    <source>
        <dbReference type="Proteomes" id="UP000279760"/>
    </source>
</evidence>
<dbReference type="GeneID" id="64089665"/>